<keyword evidence="1" id="KW-1133">Transmembrane helix</keyword>
<dbReference type="EMBL" id="BRXX01000359">
    <property type="protein sequence ID" value="GMI07072.1"/>
    <property type="molecule type" value="Genomic_DNA"/>
</dbReference>
<sequence>MQKMRQELTKQYDGSPPSPPPAPSPFTGFRICSLILILDFSIVFVAQKFVDEADAAFWTLGPLSVLTFAGWCLYGRVVYAAPYGDGDEYEIGADAGWVLIFVPLGFSAFWISTMIFTVLSRAILQQPVRTASLKWQGIAFVGVFFTGLFGALAVPAALKSLVGRR</sequence>
<keyword evidence="1" id="KW-0812">Transmembrane</keyword>
<comment type="caution">
    <text evidence="2">The sequence shown here is derived from an EMBL/GenBank/DDBJ whole genome shotgun (WGS) entry which is preliminary data.</text>
</comment>
<evidence type="ECO:0000256" key="1">
    <source>
        <dbReference type="SAM" id="Phobius"/>
    </source>
</evidence>
<reference evidence="3" key="1">
    <citation type="journal article" date="2023" name="Commun. Biol.">
        <title>Genome analysis of Parmales, the sister group of diatoms, reveals the evolutionary specialization of diatoms from phago-mixotrophs to photoautotrophs.</title>
        <authorList>
            <person name="Ban H."/>
            <person name="Sato S."/>
            <person name="Yoshikawa S."/>
            <person name="Yamada K."/>
            <person name="Nakamura Y."/>
            <person name="Ichinomiya M."/>
            <person name="Sato N."/>
            <person name="Blanc-Mathieu R."/>
            <person name="Endo H."/>
            <person name="Kuwata A."/>
            <person name="Ogata H."/>
        </authorList>
    </citation>
    <scope>NUCLEOTIDE SEQUENCE [LARGE SCALE GENOMIC DNA]</scope>
    <source>
        <strain evidence="3">NIES 3699</strain>
    </source>
</reference>
<evidence type="ECO:0000313" key="3">
    <source>
        <dbReference type="Proteomes" id="UP001165160"/>
    </source>
</evidence>
<name>A0A9W7CIF3_9STRA</name>
<dbReference type="Proteomes" id="UP001165160">
    <property type="component" value="Unassembled WGS sequence"/>
</dbReference>
<feature type="transmembrane region" description="Helical" evidence="1">
    <location>
        <begin position="97"/>
        <end position="118"/>
    </location>
</feature>
<proteinExistence type="predicted"/>
<gene>
    <name evidence="2" type="ORF">TrVE_jg4720</name>
</gene>
<evidence type="ECO:0000313" key="2">
    <source>
        <dbReference type="EMBL" id="GMI07072.1"/>
    </source>
</evidence>
<accession>A0A9W7CIF3</accession>
<feature type="transmembrane region" description="Helical" evidence="1">
    <location>
        <begin position="138"/>
        <end position="158"/>
    </location>
</feature>
<keyword evidence="3" id="KW-1185">Reference proteome</keyword>
<protein>
    <recommendedName>
        <fullName evidence="4">Transmembrane protein</fullName>
    </recommendedName>
</protein>
<keyword evidence="1" id="KW-0472">Membrane</keyword>
<feature type="transmembrane region" description="Helical" evidence="1">
    <location>
        <begin position="57"/>
        <end position="77"/>
    </location>
</feature>
<organism evidence="2 3">
    <name type="scientific">Triparma verrucosa</name>
    <dbReference type="NCBI Taxonomy" id="1606542"/>
    <lineage>
        <taxon>Eukaryota</taxon>
        <taxon>Sar</taxon>
        <taxon>Stramenopiles</taxon>
        <taxon>Ochrophyta</taxon>
        <taxon>Bolidophyceae</taxon>
        <taxon>Parmales</taxon>
        <taxon>Triparmaceae</taxon>
        <taxon>Triparma</taxon>
    </lineage>
</organism>
<evidence type="ECO:0008006" key="4">
    <source>
        <dbReference type="Google" id="ProtNLM"/>
    </source>
</evidence>
<dbReference type="AlphaFoldDB" id="A0A9W7CIF3"/>